<evidence type="ECO:0000313" key="3">
    <source>
        <dbReference type="Proteomes" id="UP000826234"/>
    </source>
</evidence>
<keyword evidence="3" id="KW-1185">Reference proteome</keyword>
<evidence type="ECO:0000313" key="2">
    <source>
        <dbReference type="EMBL" id="KAH0617633.1"/>
    </source>
</evidence>
<comment type="caution">
    <text evidence="2">The sequence shown here is derived from an EMBL/GenBank/DDBJ whole genome shotgun (WGS) entry which is preliminary data.</text>
</comment>
<gene>
    <name evidence="2" type="ORF">JD844_016078</name>
</gene>
<feature type="region of interest" description="Disordered" evidence="1">
    <location>
        <begin position="162"/>
        <end position="181"/>
    </location>
</feature>
<feature type="region of interest" description="Disordered" evidence="1">
    <location>
        <begin position="22"/>
        <end position="87"/>
    </location>
</feature>
<accession>A0ABQ7SK23</accession>
<proteinExistence type="predicted"/>
<protein>
    <submittedName>
        <fullName evidence="2">Uncharacterized protein</fullName>
    </submittedName>
</protein>
<reference evidence="2 3" key="1">
    <citation type="journal article" date="2022" name="Gigascience">
        <title>A chromosome-level genome assembly and annotation of the desert horned lizard, Phrynosoma platyrhinos, provides insight into chromosomal rearrangements among reptiles.</title>
        <authorList>
            <person name="Koochekian N."/>
            <person name="Ascanio A."/>
            <person name="Farleigh K."/>
            <person name="Card D.C."/>
            <person name="Schield D.R."/>
            <person name="Castoe T.A."/>
            <person name="Jezkova T."/>
        </authorList>
    </citation>
    <scope>NUCLEOTIDE SEQUENCE [LARGE SCALE GENOMIC DNA]</scope>
    <source>
        <strain evidence="2">NK-2021</strain>
    </source>
</reference>
<dbReference type="Proteomes" id="UP000826234">
    <property type="component" value="Unassembled WGS sequence"/>
</dbReference>
<feature type="compositionally biased region" description="Basic and acidic residues" evidence="1">
    <location>
        <begin position="22"/>
        <end position="47"/>
    </location>
</feature>
<evidence type="ECO:0000256" key="1">
    <source>
        <dbReference type="SAM" id="MobiDB-lite"/>
    </source>
</evidence>
<feature type="region of interest" description="Disordered" evidence="1">
    <location>
        <begin position="114"/>
        <end position="143"/>
    </location>
</feature>
<name>A0ABQ7SK23_PHRPL</name>
<sequence>MSLCNYPVKMAIGPDYIKQRFQEGMDVKETPEEEAKEKPPTPKESPHFYRKGTTPPGTPEESPKHSPLPSAEPSPAKLGKKQNSIAEVRLVQEKKNLTSETVIPVVNKPLYSKTPMKEEMTAKPQPKLSPHNNPSSKGNGELHSHYHGYYVKMNPTLYPYELGEDEDHTNPASSELAPVASVQKSSPALTGAGIQLDAKELLKISESAAPKNPTNNNFYSVEREVNSVGTVH</sequence>
<organism evidence="2 3">
    <name type="scientific">Phrynosoma platyrhinos</name>
    <name type="common">Desert horned lizard</name>
    <dbReference type="NCBI Taxonomy" id="52577"/>
    <lineage>
        <taxon>Eukaryota</taxon>
        <taxon>Metazoa</taxon>
        <taxon>Chordata</taxon>
        <taxon>Craniata</taxon>
        <taxon>Vertebrata</taxon>
        <taxon>Euteleostomi</taxon>
        <taxon>Lepidosauria</taxon>
        <taxon>Squamata</taxon>
        <taxon>Bifurcata</taxon>
        <taxon>Unidentata</taxon>
        <taxon>Episquamata</taxon>
        <taxon>Toxicofera</taxon>
        <taxon>Iguania</taxon>
        <taxon>Phrynosomatidae</taxon>
        <taxon>Phrynosomatinae</taxon>
        <taxon>Phrynosoma</taxon>
    </lineage>
</organism>
<dbReference type="EMBL" id="JAIPUX010005289">
    <property type="protein sequence ID" value="KAH0617633.1"/>
    <property type="molecule type" value="Genomic_DNA"/>
</dbReference>